<dbReference type="KEGG" id="vpa:VP1716"/>
<dbReference type="EMBL" id="BA000031">
    <property type="protein sequence ID" value="BAC59978.1"/>
    <property type="molecule type" value="Genomic_DNA"/>
</dbReference>
<protein>
    <submittedName>
        <fullName evidence="1">Uncharacterized protein</fullName>
    </submittedName>
</protein>
<organism evidence="1 2">
    <name type="scientific">Vibrio parahaemolyticus serotype O3:K6 (strain RIMD 2210633)</name>
    <dbReference type="NCBI Taxonomy" id="223926"/>
    <lineage>
        <taxon>Bacteria</taxon>
        <taxon>Pseudomonadati</taxon>
        <taxon>Pseudomonadota</taxon>
        <taxon>Gammaproteobacteria</taxon>
        <taxon>Vibrionales</taxon>
        <taxon>Vibrionaceae</taxon>
        <taxon>Vibrio</taxon>
    </lineage>
</organism>
<evidence type="ECO:0000313" key="2">
    <source>
        <dbReference type="Proteomes" id="UP000002493"/>
    </source>
</evidence>
<evidence type="ECO:0000313" key="1">
    <source>
        <dbReference type="EMBL" id="BAC59978.1"/>
    </source>
</evidence>
<dbReference type="Proteomes" id="UP000002493">
    <property type="component" value="Chromosome 1"/>
</dbReference>
<name>Q87P03_VIBPA</name>
<reference evidence="1 2" key="1">
    <citation type="journal article" date="2003" name="Lancet">
        <title>Genome sequence of Vibrio parahaemolyticus: a pathogenic mechanism distinct from that of V. cholerae.</title>
        <authorList>
            <person name="Makino K."/>
            <person name="Oshima K."/>
            <person name="Kurokawa K."/>
            <person name="Yokoyama K."/>
            <person name="Uda T."/>
            <person name="Tagomori K."/>
            <person name="Iijima Y."/>
            <person name="Najima M."/>
            <person name="Nakano M."/>
            <person name="Yamashita A."/>
            <person name="Kubota Y."/>
            <person name="Kimura S."/>
            <person name="Yasunaga T."/>
            <person name="Honda T."/>
            <person name="Shinagawa H."/>
            <person name="Hattori M."/>
            <person name="Iida T."/>
        </authorList>
    </citation>
    <scope>NUCLEOTIDE SEQUENCE [LARGE SCALE GENOMIC DNA]</scope>
    <source>
        <strain evidence="2">RIMD 2210633</strain>
    </source>
</reference>
<dbReference type="AlphaFoldDB" id="Q87P03"/>
<accession>Q87P03</accession>
<dbReference type="HOGENOM" id="CLU_3359159_0_0_6"/>
<sequence>MVSESKIGTQVKHDSSHLSRRNTCRCEILIVIDFLP</sequence>
<gene>
    <name evidence="1" type="ordered locus">VP1716</name>
</gene>
<proteinExistence type="predicted"/>